<evidence type="ECO:0000313" key="5">
    <source>
        <dbReference type="EMBL" id="MFC4529636.1"/>
    </source>
</evidence>
<dbReference type="InterPro" id="IPR015813">
    <property type="entry name" value="Pyrv/PenolPyrv_kinase-like_dom"/>
</dbReference>
<dbReference type="RefSeq" id="WP_380836263.1">
    <property type="nucleotide sequence ID" value="NZ_JBHSFP010000001.1"/>
</dbReference>
<evidence type="ECO:0000256" key="2">
    <source>
        <dbReference type="ARBA" id="ARBA00022723"/>
    </source>
</evidence>
<evidence type="ECO:0000256" key="3">
    <source>
        <dbReference type="ARBA" id="ARBA00022842"/>
    </source>
</evidence>
<evidence type="ECO:0000313" key="6">
    <source>
        <dbReference type="Proteomes" id="UP001596004"/>
    </source>
</evidence>
<keyword evidence="6" id="KW-1185">Reference proteome</keyword>
<dbReference type="SUPFAM" id="SSF51621">
    <property type="entry name" value="Phosphoenolpyruvate/pyruvate domain"/>
    <property type="match status" value="1"/>
</dbReference>
<organism evidence="5 6">
    <name type="scientific">Sphaerisporangium dianthi</name>
    <dbReference type="NCBI Taxonomy" id="1436120"/>
    <lineage>
        <taxon>Bacteria</taxon>
        <taxon>Bacillati</taxon>
        <taxon>Actinomycetota</taxon>
        <taxon>Actinomycetes</taxon>
        <taxon>Streptosporangiales</taxon>
        <taxon>Streptosporangiaceae</taxon>
        <taxon>Sphaerisporangium</taxon>
    </lineage>
</organism>
<dbReference type="Proteomes" id="UP001596004">
    <property type="component" value="Unassembled WGS sequence"/>
</dbReference>
<dbReference type="Pfam" id="PF22484">
    <property type="entry name" value="DUF6986"/>
    <property type="match status" value="1"/>
</dbReference>
<accession>A0ABV9C9T7</accession>
<proteinExistence type="predicted"/>
<dbReference type="EMBL" id="JBHSFP010000001">
    <property type="protein sequence ID" value="MFC4529636.1"/>
    <property type="molecule type" value="Genomic_DNA"/>
</dbReference>
<sequence>MRLTLGSHDVPGADAALAEQARRYPGPGAAWQPVHTVYVPADRFDAQTVRAWGEEALDLLERHLPDGAALSSVFGPFPAETPGPPAEAPGTSAGASGTAAGASGTAAGAAEPSTGASGTSAGASGTAEDVRRRVARKLAREPVEDLRVDFEDGYGARTDAEEDGHAVRAAEAIAAMHAGGTLPRRWGLRVKSFADGNPARSLRTLDGFLTEIVARAGGLPGGFTVTFPKVLMEDYLGQFAASLASLEEGLGLRAGTLRFEMQVEAPQTVLFLARSPDLVAALDGRLAAAHFGVFDYTAACGLPPAEQRLDHPVCDHAREVMRVALAGTGVELSDGSLAASPASGSTEDVHALWRTHAAMVRHSLRHGFYQGWDMHPSHLVARYVTVYGFHLATRDAYAARVRAWEERRDAGGGVMDEPATVKTLAAALRRAGLALEDAAGPARTDR</sequence>
<feature type="region of interest" description="Disordered" evidence="4">
    <location>
        <begin position="71"/>
        <end position="129"/>
    </location>
</feature>
<comment type="cofactor">
    <cofactor evidence="1">
        <name>Mg(2+)</name>
        <dbReference type="ChEBI" id="CHEBI:18420"/>
    </cofactor>
</comment>
<dbReference type="PANTHER" id="PTHR32308">
    <property type="entry name" value="LYASE BETA SUBUNIT, PUTATIVE (AFU_ORTHOLOGUE AFUA_4G13030)-RELATED"/>
    <property type="match status" value="1"/>
</dbReference>
<feature type="compositionally biased region" description="Low complexity" evidence="4">
    <location>
        <begin position="88"/>
        <end position="127"/>
    </location>
</feature>
<evidence type="ECO:0000256" key="1">
    <source>
        <dbReference type="ARBA" id="ARBA00001946"/>
    </source>
</evidence>
<evidence type="ECO:0000256" key="4">
    <source>
        <dbReference type="SAM" id="MobiDB-lite"/>
    </source>
</evidence>
<reference evidence="6" key="1">
    <citation type="journal article" date="2019" name="Int. J. Syst. Evol. Microbiol.">
        <title>The Global Catalogue of Microorganisms (GCM) 10K type strain sequencing project: providing services to taxonomists for standard genome sequencing and annotation.</title>
        <authorList>
            <consortium name="The Broad Institute Genomics Platform"/>
            <consortium name="The Broad Institute Genome Sequencing Center for Infectious Disease"/>
            <person name="Wu L."/>
            <person name="Ma J."/>
        </authorList>
    </citation>
    <scope>NUCLEOTIDE SEQUENCE [LARGE SCALE GENOMIC DNA]</scope>
    <source>
        <strain evidence="6">CGMCC 4.7132</strain>
    </source>
</reference>
<gene>
    <name evidence="5" type="ORF">ACFO60_02575</name>
</gene>
<keyword evidence="2" id="KW-0479">Metal-binding</keyword>
<dbReference type="PANTHER" id="PTHR32308:SF10">
    <property type="entry name" value="CITRATE LYASE SUBUNIT BETA"/>
    <property type="match status" value="1"/>
</dbReference>
<dbReference type="InterPro" id="IPR054255">
    <property type="entry name" value="DUF6986"/>
</dbReference>
<dbReference type="Gene3D" id="3.20.20.60">
    <property type="entry name" value="Phosphoenolpyruvate-binding domains"/>
    <property type="match status" value="1"/>
</dbReference>
<name>A0ABV9C9T7_9ACTN</name>
<keyword evidence="3" id="KW-0460">Magnesium</keyword>
<comment type="caution">
    <text evidence="5">The sequence shown here is derived from an EMBL/GenBank/DDBJ whole genome shotgun (WGS) entry which is preliminary data.</text>
</comment>
<dbReference type="InterPro" id="IPR040442">
    <property type="entry name" value="Pyrv_kinase-like_dom_sf"/>
</dbReference>
<protein>
    <submittedName>
        <fullName evidence="5">DUF6986 family protein</fullName>
    </submittedName>
</protein>